<dbReference type="EMBL" id="SWLB01000016">
    <property type="protein sequence ID" value="KAF3327947.1"/>
    <property type="molecule type" value="Genomic_DNA"/>
</dbReference>
<dbReference type="InterPro" id="IPR012458">
    <property type="entry name" value="DUF1664"/>
</dbReference>
<accession>A0A833QXR5</accession>
<proteinExistence type="predicted"/>
<dbReference type="PANTHER" id="PTHR46667:SF6">
    <property type="entry name" value="OS01G0185100 PROTEIN"/>
    <property type="match status" value="1"/>
</dbReference>
<name>A0A833QXR5_9POAL</name>
<keyword evidence="3" id="KW-1185">Reference proteome</keyword>
<dbReference type="Pfam" id="PF07889">
    <property type="entry name" value="DUF1664"/>
    <property type="match status" value="1"/>
</dbReference>
<gene>
    <name evidence="2" type="ORF">FCM35_KLT06553</name>
</gene>
<dbReference type="PANTHER" id="PTHR46667">
    <property type="entry name" value="OS05G0182700 PROTEIN"/>
    <property type="match status" value="1"/>
</dbReference>
<evidence type="ECO:0000313" key="3">
    <source>
        <dbReference type="Proteomes" id="UP000623129"/>
    </source>
</evidence>
<feature type="domain" description="DUF1664" evidence="1">
    <location>
        <begin position="49"/>
        <end position="91"/>
    </location>
</feature>
<sequence length="116" mass="13077">MVTSLTVSSVLISFAGHFVPFGVPVGCRRNFACVLWLVQCLVKSQGLRFKFSDLTYVTKRNMASAVSGMTKHLEQVSAAFASAKRHLTRALRDWMINWMGRRKSLVSSKRRLLILT</sequence>
<reference evidence="2" key="1">
    <citation type="submission" date="2020-01" db="EMBL/GenBank/DDBJ databases">
        <title>Genome sequence of Kobresia littledalei, the first chromosome-level genome in the family Cyperaceae.</title>
        <authorList>
            <person name="Qu G."/>
        </authorList>
    </citation>
    <scope>NUCLEOTIDE SEQUENCE</scope>
    <source>
        <strain evidence="2">C.B.Clarke</strain>
        <tissue evidence="2">Leaf</tissue>
    </source>
</reference>
<organism evidence="2 3">
    <name type="scientific">Carex littledalei</name>
    <dbReference type="NCBI Taxonomy" id="544730"/>
    <lineage>
        <taxon>Eukaryota</taxon>
        <taxon>Viridiplantae</taxon>
        <taxon>Streptophyta</taxon>
        <taxon>Embryophyta</taxon>
        <taxon>Tracheophyta</taxon>
        <taxon>Spermatophyta</taxon>
        <taxon>Magnoliopsida</taxon>
        <taxon>Liliopsida</taxon>
        <taxon>Poales</taxon>
        <taxon>Cyperaceae</taxon>
        <taxon>Cyperoideae</taxon>
        <taxon>Cariceae</taxon>
        <taxon>Carex</taxon>
        <taxon>Carex subgen. Euthyceras</taxon>
    </lineage>
</organism>
<comment type="caution">
    <text evidence="2">The sequence shown here is derived from an EMBL/GenBank/DDBJ whole genome shotgun (WGS) entry which is preliminary data.</text>
</comment>
<dbReference type="Proteomes" id="UP000623129">
    <property type="component" value="Unassembled WGS sequence"/>
</dbReference>
<evidence type="ECO:0000259" key="1">
    <source>
        <dbReference type="Pfam" id="PF07889"/>
    </source>
</evidence>
<dbReference type="OrthoDB" id="544175at2759"/>
<dbReference type="AlphaFoldDB" id="A0A833QXR5"/>
<protein>
    <recommendedName>
        <fullName evidence="1">DUF1664 domain-containing protein</fullName>
    </recommendedName>
</protein>
<evidence type="ECO:0000313" key="2">
    <source>
        <dbReference type="EMBL" id="KAF3327947.1"/>
    </source>
</evidence>